<dbReference type="Gene3D" id="3.40.50.2300">
    <property type="match status" value="1"/>
</dbReference>
<dbReference type="GO" id="GO:0006355">
    <property type="term" value="P:regulation of DNA-templated transcription"/>
    <property type="evidence" value="ECO:0007669"/>
    <property type="project" value="InterPro"/>
</dbReference>
<dbReference type="AlphaFoldDB" id="A0A158K3I0"/>
<dbReference type="CDD" id="cd17535">
    <property type="entry name" value="REC_NarL-like"/>
    <property type="match status" value="1"/>
</dbReference>
<dbReference type="InterPro" id="IPR011006">
    <property type="entry name" value="CheY-like_superfamily"/>
</dbReference>
<keyword evidence="1 3" id="KW-0597">Phosphoprotein</keyword>
<dbReference type="EMBL" id="FCOK02000218">
    <property type="protein sequence ID" value="SAL75525.1"/>
    <property type="molecule type" value="Genomic_DNA"/>
</dbReference>
<keyword evidence="2" id="KW-0238">DNA-binding</keyword>
<evidence type="ECO:0000313" key="6">
    <source>
        <dbReference type="EMBL" id="SAL75525.1"/>
    </source>
</evidence>
<dbReference type="Pfam" id="PF00072">
    <property type="entry name" value="Response_reg"/>
    <property type="match status" value="1"/>
</dbReference>
<dbReference type="PROSITE" id="PS50043">
    <property type="entry name" value="HTH_LUXR_2"/>
    <property type="match status" value="1"/>
</dbReference>
<dbReference type="SMART" id="SM00448">
    <property type="entry name" value="REC"/>
    <property type="match status" value="1"/>
</dbReference>
<dbReference type="InterPro" id="IPR000792">
    <property type="entry name" value="Tscrpt_reg_LuxR_C"/>
</dbReference>
<dbReference type="CDD" id="cd06170">
    <property type="entry name" value="LuxR_C_like"/>
    <property type="match status" value="1"/>
</dbReference>
<dbReference type="PROSITE" id="PS00622">
    <property type="entry name" value="HTH_LUXR_1"/>
    <property type="match status" value="1"/>
</dbReference>
<protein>
    <submittedName>
        <fullName evidence="6">Response regulator protein</fullName>
    </submittedName>
</protein>
<dbReference type="SUPFAM" id="SSF55874">
    <property type="entry name" value="ATPase domain of HSP90 chaperone/DNA topoisomerase II/histidine kinase"/>
    <property type="match status" value="1"/>
</dbReference>
<feature type="modified residue" description="4-aspartylphosphate" evidence="3">
    <location>
        <position position="124"/>
    </location>
</feature>
<dbReference type="Proteomes" id="UP000054683">
    <property type="component" value="Unassembled WGS sequence"/>
</dbReference>
<sequence>MQTLSISDDGVGVGQEEMERASGLGLHSLRHQASLLGGSCTVTRNALGGTRVAIRYRRGRTMNGKSSSPGRATQILIVDDHPIIREGMTHLLNLQGDLHVCGAAGRADEALGAMACQPDMAIVDISLQSDSGLDLVKTLRHRYPNLAILVLSMHDENLFAERALRAGANGYLMKLEATDHVVSAIREVLAGNIYLSAAMHEKLARALTVPRKKPEGPIASLSEREFEVLHLIGLGFSTREIAGKLNRSVKTIETHHANIKEKLNIRSGRELMRFAIQWIESQ</sequence>
<dbReference type="Pfam" id="PF00196">
    <property type="entry name" value="GerE"/>
    <property type="match status" value="1"/>
</dbReference>
<evidence type="ECO:0000256" key="2">
    <source>
        <dbReference type="ARBA" id="ARBA00023125"/>
    </source>
</evidence>
<dbReference type="PANTHER" id="PTHR43214">
    <property type="entry name" value="TWO-COMPONENT RESPONSE REGULATOR"/>
    <property type="match status" value="1"/>
</dbReference>
<reference evidence="6 7" key="1">
    <citation type="submission" date="2016-01" db="EMBL/GenBank/DDBJ databases">
        <authorList>
            <person name="Oliw E.H."/>
        </authorList>
    </citation>
    <scope>NUCLEOTIDE SEQUENCE [LARGE SCALE GENOMIC DNA]</scope>
    <source>
        <strain evidence="6">LMG 27134</strain>
    </source>
</reference>
<evidence type="ECO:0000313" key="7">
    <source>
        <dbReference type="Proteomes" id="UP000054683"/>
    </source>
</evidence>
<dbReference type="InterPro" id="IPR016032">
    <property type="entry name" value="Sig_transdc_resp-reg_C-effctor"/>
</dbReference>
<accession>A0A158K3I0</accession>
<dbReference type="PANTHER" id="PTHR43214:SF43">
    <property type="entry name" value="TWO-COMPONENT RESPONSE REGULATOR"/>
    <property type="match status" value="1"/>
</dbReference>
<evidence type="ECO:0000259" key="5">
    <source>
        <dbReference type="PROSITE" id="PS50110"/>
    </source>
</evidence>
<name>A0A158K3I0_9BURK</name>
<dbReference type="InterPro" id="IPR036890">
    <property type="entry name" value="HATPase_C_sf"/>
</dbReference>
<feature type="domain" description="Response regulatory" evidence="5">
    <location>
        <begin position="74"/>
        <end position="189"/>
    </location>
</feature>
<dbReference type="Gene3D" id="3.30.565.10">
    <property type="entry name" value="Histidine kinase-like ATPase, C-terminal domain"/>
    <property type="match status" value="1"/>
</dbReference>
<evidence type="ECO:0000259" key="4">
    <source>
        <dbReference type="PROSITE" id="PS50043"/>
    </source>
</evidence>
<feature type="domain" description="HTH luxR-type" evidence="4">
    <location>
        <begin position="214"/>
        <end position="279"/>
    </location>
</feature>
<dbReference type="PROSITE" id="PS50110">
    <property type="entry name" value="RESPONSE_REGULATORY"/>
    <property type="match status" value="1"/>
</dbReference>
<evidence type="ECO:0000256" key="1">
    <source>
        <dbReference type="ARBA" id="ARBA00022553"/>
    </source>
</evidence>
<dbReference type="SMART" id="SM00421">
    <property type="entry name" value="HTH_LUXR"/>
    <property type="match status" value="1"/>
</dbReference>
<dbReference type="SUPFAM" id="SSF52172">
    <property type="entry name" value="CheY-like"/>
    <property type="match status" value="1"/>
</dbReference>
<dbReference type="GO" id="GO:0003677">
    <property type="term" value="F:DNA binding"/>
    <property type="evidence" value="ECO:0007669"/>
    <property type="project" value="UniProtKB-KW"/>
</dbReference>
<proteinExistence type="predicted"/>
<dbReference type="PRINTS" id="PR00038">
    <property type="entry name" value="HTHLUXR"/>
</dbReference>
<dbReference type="GO" id="GO:0000160">
    <property type="term" value="P:phosphorelay signal transduction system"/>
    <property type="evidence" value="ECO:0007669"/>
    <property type="project" value="InterPro"/>
</dbReference>
<dbReference type="InterPro" id="IPR058245">
    <property type="entry name" value="NreC/VraR/RcsB-like_REC"/>
</dbReference>
<dbReference type="InterPro" id="IPR001789">
    <property type="entry name" value="Sig_transdc_resp-reg_receiver"/>
</dbReference>
<evidence type="ECO:0000256" key="3">
    <source>
        <dbReference type="PROSITE-ProRule" id="PRU00169"/>
    </source>
</evidence>
<organism evidence="6 7">
    <name type="scientific">Caballeronia udeis</name>
    <dbReference type="NCBI Taxonomy" id="1232866"/>
    <lineage>
        <taxon>Bacteria</taxon>
        <taxon>Pseudomonadati</taxon>
        <taxon>Pseudomonadota</taxon>
        <taxon>Betaproteobacteria</taxon>
        <taxon>Burkholderiales</taxon>
        <taxon>Burkholderiaceae</taxon>
        <taxon>Caballeronia</taxon>
    </lineage>
</organism>
<dbReference type="SUPFAM" id="SSF46894">
    <property type="entry name" value="C-terminal effector domain of the bipartite response regulators"/>
    <property type="match status" value="1"/>
</dbReference>
<gene>
    <name evidence="6" type="ORF">AWB69_09320</name>
</gene>
<dbReference type="InterPro" id="IPR039420">
    <property type="entry name" value="WalR-like"/>
</dbReference>